<dbReference type="GO" id="GO:0043565">
    <property type="term" value="F:sequence-specific DNA binding"/>
    <property type="evidence" value="ECO:0007669"/>
    <property type="project" value="InterPro"/>
</dbReference>
<accession>A0A956SBH8</accession>
<dbReference type="PROSITE" id="PS50045">
    <property type="entry name" value="SIGMA54_INTERACT_4"/>
    <property type="match status" value="1"/>
</dbReference>
<dbReference type="SMART" id="SM00448">
    <property type="entry name" value="REC"/>
    <property type="match status" value="1"/>
</dbReference>
<sequence length="467" mass="51719">MSERTRILVVDDEPLIREFLGETLKRQGYEVLEATGADDAVGRIEKITPDIVLLDIRMKGRDGLSFLPEVKQICPDSPVLMMTGHGTVESAVQAMRLGAFDYLTKPFSADVVELAVERAAAVRALRRENANLRGQLSMQAAVDTLVGRSRAMEELRSTIRLVAPSPSTVLIQGESGTGKELVARAIHEGSSRASGAFVKINCAAVPPGLLESELFGHEKGAFTGASQRTSGRFEQADGGTLLLDEISEMEPSLQPKLLRVLQEREFYRVGGREMVRVDVRVVATTNADLRDRVKQGTFREDLYYRLNVVPIRISPLRERREDIPLLAGHYLGRGAEANGKPGIRIGRAAMELLLSHDWPGNVRELINAVERAVILCPGDEVRPEHLVLDLGVSNHTPMEDVGDTLAEREKAWILEILDQESQNRTRTARRLGVSVRTIRNKLALYARQDAEQSARDREQWIGAERAG</sequence>
<dbReference type="Proteomes" id="UP000739538">
    <property type="component" value="Unassembled WGS sequence"/>
</dbReference>
<evidence type="ECO:0000256" key="1">
    <source>
        <dbReference type="ARBA" id="ARBA00022553"/>
    </source>
</evidence>
<dbReference type="Pfam" id="PF25601">
    <property type="entry name" value="AAA_lid_14"/>
    <property type="match status" value="1"/>
</dbReference>
<dbReference type="PANTHER" id="PTHR32071">
    <property type="entry name" value="TRANSCRIPTIONAL REGULATORY PROTEIN"/>
    <property type="match status" value="1"/>
</dbReference>
<dbReference type="InterPro" id="IPR027417">
    <property type="entry name" value="P-loop_NTPase"/>
</dbReference>
<dbReference type="InterPro" id="IPR009057">
    <property type="entry name" value="Homeodomain-like_sf"/>
</dbReference>
<dbReference type="InterPro" id="IPR002078">
    <property type="entry name" value="Sigma_54_int"/>
</dbReference>
<dbReference type="PROSITE" id="PS00688">
    <property type="entry name" value="SIGMA54_INTERACT_3"/>
    <property type="match status" value="1"/>
</dbReference>
<evidence type="ECO:0000256" key="3">
    <source>
        <dbReference type="ARBA" id="ARBA00022840"/>
    </source>
</evidence>
<dbReference type="SMART" id="SM00382">
    <property type="entry name" value="AAA"/>
    <property type="match status" value="1"/>
</dbReference>
<dbReference type="FunFam" id="3.40.50.300:FF:000006">
    <property type="entry name" value="DNA-binding transcriptional regulator NtrC"/>
    <property type="match status" value="1"/>
</dbReference>
<dbReference type="InterPro" id="IPR001789">
    <property type="entry name" value="Sig_transdc_resp-reg_receiver"/>
</dbReference>
<dbReference type="Pfam" id="PF02954">
    <property type="entry name" value="HTH_8"/>
    <property type="match status" value="1"/>
</dbReference>
<evidence type="ECO:0000313" key="10">
    <source>
        <dbReference type="EMBL" id="MCA9754462.1"/>
    </source>
</evidence>
<dbReference type="EMBL" id="JAGQHS010000004">
    <property type="protein sequence ID" value="MCA9754462.1"/>
    <property type="molecule type" value="Genomic_DNA"/>
</dbReference>
<dbReference type="Gene3D" id="3.40.50.300">
    <property type="entry name" value="P-loop containing nucleotide triphosphate hydrolases"/>
    <property type="match status" value="1"/>
</dbReference>
<dbReference type="Pfam" id="PF00158">
    <property type="entry name" value="Sigma54_activat"/>
    <property type="match status" value="1"/>
</dbReference>
<dbReference type="Gene3D" id="1.10.10.60">
    <property type="entry name" value="Homeodomain-like"/>
    <property type="match status" value="1"/>
</dbReference>
<dbReference type="AlphaFoldDB" id="A0A956SBH8"/>
<dbReference type="GO" id="GO:0005524">
    <property type="term" value="F:ATP binding"/>
    <property type="evidence" value="ECO:0007669"/>
    <property type="project" value="UniProtKB-KW"/>
</dbReference>
<keyword evidence="6" id="KW-0804">Transcription</keyword>
<dbReference type="PANTHER" id="PTHR32071:SF21">
    <property type="entry name" value="TRANSCRIPTIONAL REGULATORY PROTEIN FLGR"/>
    <property type="match status" value="1"/>
</dbReference>
<protein>
    <submittedName>
        <fullName evidence="10">Sigma-54-dependent Fis family transcriptional regulator</fullName>
    </submittedName>
</protein>
<proteinExistence type="predicted"/>
<dbReference type="Gene3D" id="1.10.8.60">
    <property type="match status" value="1"/>
</dbReference>
<evidence type="ECO:0000256" key="4">
    <source>
        <dbReference type="ARBA" id="ARBA00023015"/>
    </source>
</evidence>
<evidence type="ECO:0000256" key="6">
    <source>
        <dbReference type="ARBA" id="ARBA00023163"/>
    </source>
</evidence>
<keyword evidence="3" id="KW-0067">ATP-binding</keyword>
<dbReference type="Gene3D" id="3.40.50.2300">
    <property type="match status" value="1"/>
</dbReference>
<dbReference type="GO" id="GO:0000160">
    <property type="term" value="P:phosphorelay signal transduction system"/>
    <property type="evidence" value="ECO:0007669"/>
    <property type="project" value="InterPro"/>
</dbReference>
<dbReference type="PROSITE" id="PS50110">
    <property type="entry name" value="RESPONSE_REGULATORY"/>
    <property type="match status" value="1"/>
</dbReference>
<dbReference type="InterPro" id="IPR002197">
    <property type="entry name" value="HTH_Fis"/>
</dbReference>
<dbReference type="Pfam" id="PF00072">
    <property type="entry name" value="Response_reg"/>
    <property type="match status" value="1"/>
</dbReference>
<gene>
    <name evidence="10" type="ORF">KDA27_01565</name>
</gene>
<organism evidence="10 11">
    <name type="scientific">Eiseniibacteriota bacterium</name>
    <dbReference type="NCBI Taxonomy" id="2212470"/>
    <lineage>
        <taxon>Bacteria</taxon>
        <taxon>Candidatus Eiseniibacteriota</taxon>
    </lineage>
</organism>
<feature type="domain" description="Sigma-54 factor interaction" evidence="8">
    <location>
        <begin position="145"/>
        <end position="374"/>
    </location>
</feature>
<keyword evidence="2" id="KW-0547">Nucleotide-binding</keyword>
<dbReference type="PROSITE" id="PS00675">
    <property type="entry name" value="SIGMA54_INTERACT_1"/>
    <property type="match status" value="1"/>
</dbReference>
<keyword evidence="4" id="KW-0805">Transcription regulation</keyword>
<evidence type="ECO:0000256" key="5">
    <source>
        <dbReference type="ARBA" id="ARBA00023125"/>
    </source>
</evidence>
<dbReference type="InterPro" id="IPR025944">
    <property type="entry name" value="Sigma_54_int_dom_CS"/>
</dbReference>
<dbReference type="InterPro" id="IPR011006">
    <property type="entry name" value="CheY-like_superfamily"/>
</dbReference>
<keyword evidence="1 7" id="KW-0597">Phosphoprotein</keyword>
<evidence type="ECO:0000256" key="2">
    <source>
        <dbReference type="ARBA" id="ARBA00022741"/>
    </source>
</evidence>
<dbReference type="InterPro" id="IPR025943">
    <property type="entry name" value="Sigma_54_int_dom_ATP-bd_2"/>
</dbReference>
<evidence type="ECO:0000259" key="9">
    <source>
        <dbReference type="PROSITE" id="PS50110"/>
    </source>
</evidence>
<dbReference type="InterPro" id="IPR003593">
    <property type="entry name" value="AAA+_ATPase"/>
</dbReference>
<dbReference type="InterPro" id="IPR058031">
    <property type="entry name" value="AAA_lid_NorR"/>
</dbReference>
<comment type="caution">
    <text evidence="10">The sequence shown here is derived from an EMBL/GenBank/DDBJ whole genome shotgun (WGS) entry which is preliminary data.</text>
</comment>
<evidence type="ECO:0000259" key="8">
    <source>
        <dbReference type="PROSITE" id="PS50045"/>
    </source>
</evidence>
<evidence type="ECO:0000313" key="11">
    <source>
        <dbReference type="Proteomes" id="UP000739538"/>
    </source>
</evidence>
<dbReference type="SUPFAM" id="SSF52540">
    <property type="entry name" value="P-loop containing nucleoside triphosphate hydrolases"/>
    <property type="match status" value="1"/>
</dbReference>
<dbReference type="CDD" id="cd00009">
    <property type="entry name" value="AAA"/>
    <property type="match status" value="1"/>
</dbReference>
<feature type="domain" description="Response regulatory" evidence="9">
    <location>
        <begin position="6"/>
        <end position="120"/>
    </location>
</feature>
<reference evidence="10" key="1">
    <citation type="submission" date="2020-04" db="EMBL/GenBank/DDBJ databases">
        <authorList>
            <person name="Zhang T."/>
        </authorList>
    </citation>
    <scope>NUCLEOTIDE SEQUENCE</scope>
    <source>
        <strain evidence="10">HKST-UBA02</strain>
    </source>
</reference>
<reference evidence="10" key="2">
    <citation type="journal article" date="2021" name="Microbiome">
        <title>Successional dynamics and alternative stable states in a saline activated sludge microbial community over 9 years.</title>
        <authorList>
            <person name="Wang Y."/>
            <person name="Ye J."/>
            <person name="Ju F."/>
            <person name="Liu L."/>
            <person name="Boyd J.A."/>
            <person name="Deng Y."/>
            <person name="Parks D.H."/>
            <person name="Jiang X."/>
            <person name="Yin X."/>
            <person name="Woodcroft B.J."/>
            <person name="Tyson G.W."/>
            <person name="Hugenholtz P."/>
            <person name="Polz M.F."/>
            <person name="Zhang T."/>
        </authorList>
    </citation>
    <scope>NUCLEOTIDE SEQUENCE</scope>
    <source>
        <strain evidence="10">HKST-UBA02</strain>
    </source>
</reference>
<dbReference type="SUPFAM" id="SSF46689">
    <property type="entry name" value="Homeodomain-like"/>
    <property type="match status" value="1"/>
</dbReference>
<dbReference type="FunFam" id="3.40.50.2300:FF:000018">
    <property type="entry name" value="DNA-binding transcriptional regulator NtrC"/>
    <property type="match status" value="1"/>
</dbReference>
<feature type="modified residue" description="4-aspartylphosphate" evidence="7">
    <location>
        <position position="55"/>
    </location>
</feature>
<name>A0A956SBH8_UNCEI</name>
<dbReference type="PROSITE" id="PS00676">
    <property type="entry name" value="SIGMA54_INTERACT_2"/>
    <property type="match status" value="1"/>
</dbReference>
<dbReference type="InterPro" id="IPR025662">
    <property type="entry name" value="Sigma_54_int_dom_ATP-bd_1"/>
</dbReference>
<evidence type="ECO:0000256" key="7">
    <source>
        <dbReference type="PROSITE-ProRule" id="PRU00169"/>
    </source>
</evidence>
<dbReference type="SUPFAM" id="SSF52172">
    <property type="entry name" value="CheY-like"/>
    <property type="match status" value="1"/>
</dbReference>
<keyword evidence="5" id="KW-0238">DNA-binding</keyword>
<dbReference type="GO" id="GO:0006355">
    <property type="term" value="P:regulation of DNA-templated transcription"/>
    <property type="evidence" value="ECO:0007669"/>
    <property type="project" value="InterPro"/>
</dbReference>